<evidence type="ECO:0000256" key="3">
    <source>
        <dbReference type="ARBA" id="ARBA00022723"/>
    </source>
</evidence>
<evidence type="ECO:0000256" key="5">
    <source>
        <dbReference type="ARBA" id="ARBA00023014"/>
    </source>
</evidence>
<feature type="non-terminal residue" evidence="7">
    <location>
        <position position="182"/>
    </location>
</feature>
<proteinExistence type="predicted"/>
<reference evidence="7" key="1">
    <citation type="submission" date="2018-05" db="EMBL/GenBank/DDBJ databases">
        <authorList>
            <person name="Lanie J.A."/>
            <person name="Ng W.-L."/>
            <person name="Kazmierczak K.M."/>
            <person name="Andrzejewski T.M."/>
            <person name="Davidsen T.M."/>
            <person name="Wayne K.J."/>
            <person name="Tettelin H."/>
            <person name="Glass J.I."/>
            <person name="Rusch D."/>
            <person name="Podicherti R."/>
            <person name="Tsui H.-C.T."/>
            <person name="Winkler M.E."/>
        </authorList>
    </citation>
    <scope>NUCLEOTIDE SEQUENCE</scope>
</reference>
<keyword evidence="5" id="KW-0411">Iron-sulfur</keyword>
<protein>
    <recommendedName>
        <fullName evidence="6">B12-binding domain-containing protein</fullName>
    </recommendedName>
</protein>
<dbReference type="EMBL" id="UINC01136166">
    <property type="protein sequence ID" value="SVD20763.1"/>
    <property type="molecule type" value="Genomic_DNA"/>
</dbReference>
<keyword evidence="3" id="KW-0479">Metal-binding</keyword>
<keyword evidence="4" id="KW-0408">Iron</keyword>
<dbReference type="InterPro" id="IPR036724">
    <property type="entry name" value="Cobalamin-bd_sf"/>
</dbReference>
<evidence type="ECO:0000256" key="4">
    <source>
        <dbReference type="ARBA" id="ARBA00023004"/>
    </source>
</evidence>
<evidence type="ECO:0000313" key="7">
    <source>
        <dbReference type="EMBL" id="SVD20763.1"/>
    </source>
</evidence>
<dbReference type="PROSITE" id="PS51332">
    <property type="entry name" value="B12_BINDING"/>
    <property type="match status" value="1"/>
</dbReference>
<evidence type="ECO:0000259" key="6">
    <source>
        <dbReference type="PROSITE" id="PS51332"/>
    </source>
</evidence>
<dbReference type="SUPFAM" id="SSF52242">
    <property type="entry name" value="Cobalamin (vitamin B12)-binding domain"/>
    <property type="match status" value="1"/>
</dbReference>
<comment type="cofactor">
    <cofactor evidence="1">
        <name>[4Fe-4S] cluster</name>
        <dbReference type="ChEBI" id="CHEBI:49883"/>
    </cofactor>
</comment>
<accession>A0A382TFK8</accession>
<evidence type="ECO:0000256" key="1">
    <source>
        <dbReference type="ARBA" id="ARBA00001966"/>
    </source>
</evidence>
<feature type="domain" description="B12-binding" evidence="6">
    <location>
        <begin position="8"/>
        <end position="153"/>
    </location>
</feature>
<dbReference type="Gene3D" id="3.40.50.280">
    <property type="entry name" value="Cobalamin-binding domain"/>
    <property type="match status" value="1"/>
</dbReference>
<dbReference type="GO" id="GO:0031419">
    <property type="term" value="F:cobalamin binding"/>
    <property type="evidence" value="ECO:0007669"/>
    <property type="project" value="InterPro"/>
</dbReference>
<evidence type="ECO:0000256" key="2">
    <source>
        <dbReference type="ARBA" id="ARBA00022691"/>
    </source>
</evidence>
<dbReference type="AlphaFoldDB" id="A0A382TFK8"/>
<dbReference type="GO" id="GO:0005829">
    <property type="term" value="C:cytosol"/>
    <property type="evidence" value="ECO:0007669"/>
    <property type="project" value="TreeGrafter"/>
</dbReference>
<gene>
    <name evidence="7" type="ORF">METZ01_LOCUS373617</name>
</gene>
<dbReference type="GO" id="GO:0051536">
    <property type="term" value="F:iron-sulfur cluster binding"/>
    <property type="evidence" value="ECO:0007669"/>
    <property type="project" value="UniProtKB-KW"/>
</dbReference>
<dbReference type="InterPro" id="IPR051198">
    <property type="entry name" value="BchE-like"/>
</dbReference>
<dbReference type="InterPro" id="IPR006158">
    <property type="entry name" value="Cobalamin-bd"/>
</dbReference>
<dbReference type="PANTHER" id="PTHR43409:SF16">
    <property type="entry name" value="SLR0320 PROTEIN"/>
    <property type="match status" value="1"/>
</dbReference>
<name>A0A382TFK8_9ZZZZ</name>
<dbReference type="GO" id="GO:0046872">
    <property type="term" value="F:metal ion binding"/>
    <property type="evidence" value="ECO:0007669"/>
    <property type="project" value="UniProtKB-KW"/>
</dbReference>
<keyword evidence="2" id="KW-0949">S-adenosyl-L-methionine</keyword>
<organism evidence="7">
    <name type="scientific">marine metagenome</name>
    <dbReference type="NCBI Taxonomy" id="408172"/>
    <lineage>
        <taxon>unclassified sequences</taxon>
        <taxon>metagenomes</taxon>
        <taxon>ecological metagenomes</taxon>
    </lineage>
</organism>
<dbReference type="Pfam" id="PF02310">
    <property type="entry name" value="B12-binding"/>
    <property type="match status" value="1"/>
</dbReference>
<dbReference type="CDD" id="cd02068">
    <property type="entry name" value="radical_SAM_B12_BD"/>
    <property type="match status" value="1"/>
</dbReference>
<sequence>MNKTNEKMRTVLVGIAGSNNAFSLSLYNLKAFAYKDSEIRKDWDIKVIQSPLIGLFRRDKLLSDLTDKIVSYEPNLVGFSCYMWNIEGFLKIAKKLKKRLPDLRILLGGPEIATEYVQQSYFDKQAVDYCISGEGELTFLELLQHLQSRKPALKNIPGLAYRSQKNLPFTVNIKRIPFKSLS</sequence>
<dbReference type="PANTHER" id="PTHR43409">
    <property type="entry name" value="ANAEROBIC MAGNESIUM-PROTOPORPHYRIN IX MONOMETHYL ESTER CYCLASE-RELATED"/>
    <property type="match status" value="1"/>
</dbReference>